<reference evidence="1" key="2">
    <citation type="journal article" date="2024" name="Plant">
        <title>Genomic evolution and insights into agronomic trait innovations of Sesamum species.</title>
        <authorList>
            <person name="Miao H."/>
            <person name="Wang L."/>
            <person name="Qu L."/>
            <person name="Liu H."/>
            <person name="Sun Y."/>
            <person name="Le M."/>
            <person name="Wang Q."/>
            <person name="Wei S."/>
            <person name="Zheng Y."/>
            <person name="Lin W."/>
            <person name="Duan Y."/>
            <person name="Cao H."/>
            <person name="Xiong S."/>
            <person name="Wang X."/>
            <person name="Wei L."/>
            <person name="Li C."/>
            <person name="Ma Q."/>
            <person name="Ju M."/>
            <person name="Zhao R."/>
            <person name="Li G."/>
            <person name="Mu C."/>
            <person name="Tian Q."/>
            <person name="Mei H."/>
            <person name="Zhang T."/>
            <person name="Gao T."/>
            <person name="Zhang H."/>
        </authorList>
    </citation>
    <scope>NUCLEOTIDE SEQUENCE</scope>
    <source>
        <strain evidence="1">KEN1</strain>
    </source>
</reference>
<evidence type="ECO:0000313" key="1">
    <source>
        <dbReference type="EMBL" id="KAL0402171.1"/>
    </source>
</evidence>
<gene>
    <name evidence="1" type="ORF">Slati_4247000</name>
</gene>
<accession>A0AAW2TB82</accession>
<proteinExistence type="predicted"/>
<name>A0AAW2TB82_9LAMI</name>
<organism evidence="1">
    <name type="scientific">Sesamum latifolium</name>
    <dbReference type="NCBI Taxonomy" id="2727402"/>
    <lineage>
        <taxon>Eukaryota</taxon>
        <taxon>Viridiplantae</taxon>
        <taxon>Streptophyta</taxon>
        <taxon>Embryophyta</taxon>
        <taxon>Tracheophyta</taxon>
        <taxon>Spermatophyta</taxon>
        <taxon>Magnoliopsida</taxon>
        <taxon>eudicotyledons</taxon>
        <taxon>Gunneridae</taxon>
        <taxon>Pentapetalae</taxon>
        <taxon>asterids</taxon>
        <taxon>lamiids</taxon>
        <taxon>Lamiales</taxon>
        <taxon>Pedaliaceae</taxon>
        <taxon>Sesamum</taxon>
    </lineage>
</organism>
<comment type="caution">
    <text evidence="1">The sequence shown here is derived from an EMBL/GenBank/DDBJ whole genome shotgun (WGS) entry which is preliminary data.</text>
</comment>
<dbReference type="EMBL" id="JACGWN010000015">
    <property type="protein sequence ID" value="KAL0402171.1"/>
    <property type="molecule type" value="Genomic_DNA"/>
</dbReference>
<protein>
    <recommendedName>
        <fullName evidence="2">Retrotransposon gag protein</fullName>
    </recommendedName>
</protein>
<dbReference type="AlphaFoldDB" id="A0AAW2TB82"/>
<sequence>MNDPKYCKYHQVISHPIGRCFMVKEKIIALAKERKIILDIEETASTNVTNITLIKSMNILEEKLKVMPSSITTLSALQFGSFKPTQIEALFVKKEKEIPIEDDDGWILMTH</sequence>
<reference evidence="1" key="1">
    <citation type="submission" date="2020-06" db="EMBL/GenBank/DDBJ databases">
        <authorList>
            <person name="Li T."/>
            <person name="Hu X."/>
            <person name="Zhang T."/>
            <person name="Song X."/>
            <person name="Zhang H."/>
            <person name="Dai N."/>
            <person name="Sheng W."/>
            <person name="Hou X."/>
            <person name="Wei L."/>
        </authorList>
    </citation>
    <scope>NUCLEOTIDE SEQUENCE</scope>
    <source>
        <strain evidence="1">KEN1</strain>
        <tissue evidence="1">Leaf</tissue>
    </source>
</reference>
<evidence type="ECO:0008006" key="2">
    <source>
        <dbReference type="Google" id="ProtNLM"/>
    </source>
</evidence>